<keyword evidence="1" id="KW-0472">Membrane</keyword>
<keyword evidence="4" id="KW-1185">Reference proteome</keyword>
<dbReference type="AlphaFoldDB" id="A0AA88GFT5"/>
<protein>
    <recommendedName>
        <fullName evidence="5">Transmembrane protein</fullName>
    </recommendedName>
</protein>
<feature type="chain" id="PRO_5041722365" description="Transmembrane protein" evidence="2">
    <location>
        <begin position="22"/>
        <end position="416"/>
    </location>
</feature>
<keyword evidence="2" id="KW-0732">Signal</keyword>
<evidence type="ECO:0000256" key="1">
    <source>
        <dbReference type="SAM" id="Phobius"/>
    </source>
</evidence>
<keyword evidence="1" id="KW-1133">Transmembrane helix</keyword>
<gene>
    <name evidence="3" type="ORF">C9374_010546</name>
</gene>
<dbReference type="RefSeq" id="XP_044543976.1">
    <property type="nucleotide sequence ID" value="XM_044686102.1"/>
</dbReference>
<organism evidence="3 4">
    <name type="scientific">Naegleria lovaniensis</name>
    <name type="common">Amoeba</name>
    <dbReference type="NCBI Taxonomy" id="51637"/>
    <lineage>
        <taxon>Eukaryota</taxon>
        <taxon>Discoba</taxon>
        <taxon>Heterolobosea</taxon>
        <taxon>Tetramitia</taxon>
        <taxon>Eutetramitia</taxon>
        <taxon>Vahlkampfiidae</taxon>
        <taxon>Naegleria</taxon>
    </lineage>
</organism>
<comment type="caution">
    <text evidence="3">The sequence shown here is derived from an EMBL/GenBank/DDBJ whole genome shotgun (WGS) entry which is preliminary data.</text>
</comment>
<feature type="signal peptide" evidence="2">
    <location>
        <begin position="1"/>
        <end position="21"/>
    </location>
</feature>
<dbReference type="GeneID" id="68103000"/>
<evidence type="ECO:0008006" key="5">
    <source>
        <dbReference type="Google" id="ProtNLM"/>
    </source>
</evidence>
<proteinExistence type="predicted"/>
<reference evidence="3 4" key="1">
    <citation type="journal article" date="2018" name="BMC Genomics">
        <title>The genome of Naegleria lovaniensis, the basis for a comparative approach to unravel pathogenicity factors of the human pathogenic amoeba N. fowleri.</title>
        <authorList>
            <person name="Liechti N."/>
            <person name="Schurch N."/>
            <person name="Bruggmann R."/>
            <person name="Wittwer M."/>
        </authorList>
    </citation>
    <scope>NUCLEOTIDE SEQUENCE [LARGE SCALE GENOMIC DNA]</scope>
    <source>
        <strain evidence="3 4">ATCC 30569</strain>
    </source>
</reference>
<dbReference type="EMBL" id="PYSW02000043">
    <property type="protein sequence ID" value="KAG2374802.1"/>
    <property type="molecule type" value="Genomic_DNA"/>
</dbReference>
<dbReference type="Proteomes" id="UP000816034">
    <property type="component" value="Unassembled WGS sequence"/>
</dbReference>
<sequence length="416" mass="46463">MTRFVLSCLALCLWLTATCQSQQLLFSSSTQGQFGQTYTANYNHNDFTYQTSPTTSLQVTFTQPSLSPAFIPFQFSTKQLSVSDYKNFDYPRTPFPSLTLLAVYEVDTFQLNGQYPSDLRIQMTFSYPQGVMNLYANSFELSIFSNSQQRFGDTAVRVEYGKKVYFEQPLAIAPFGAPLIIGLFAYQVAPQFGEFYQVAGPSQYEFLLDSSLSQTLTMVFPSPSQQQFPGYYGPKFRLDKTKSFYQSVPNGYIALQGLQYTPADNANQPVANNFYWNFKFSSSLGFKDIYGNKVNINPNTLTCVCLGSNQEAVFAQQALISVDSLKCGFGNSICSPMAIVGKVYTNPSNSVKPIPSSSFVSKNETQQLEKTIQTLYGIAISALVYAIVVSLCLVVAVIGGVCFVYRMNRREYVRIQ</sequence>
<name>A0AA88GFT5_NAELO</name>
<feature type="transmembrane region" description="Helical" evidence="1">
    <location>
        <begin position="375"/>
        <end position="405"/>
    </location>
</feature>
<keyword evidence="1" id="KW-0812">Transmembrane</keyword>
<evidence type="ECO:0000313" key="4">
    <source>
        <dbReference type="Proteomes" id="UP000816034"/>
    </source>
</evidence>
<evidence type="ECO:0000256" key="2">
    <source>
        <dbReference type="SAM" id="SignalP"/>
    </source>
</evidence>
<evidence type="ECO:0000313" key="3">
    <source>
        <dbReference type="EMBL" id="KAG2374802.1"/>
    </source>
</evidence>
<accession>A0AA88GFT5</accession>